<keyword evidence="2" id="KW-0808">Transferase</keyword>
<dbReference type="GO" id="GO:0016301">
    <property type="term" value="F:kinase activity"/>
    <property type="evidence" value="ECO:0007669"/>
    <property type="project" value="UniProtKB-KW"/>
</dbReference>
<sequence length="341" mass="35902">MSDITFVPRDLTSNPGISYDVVGLGNALVDVIAQTNDAFLEQQQLVKGSMALVDTDRAVALYGALQGGVEMSGGSAANTMCGIASFGGRAAYIGKVADDALGDTFSSDMKVVGVDFKRPQGGNSVPTGRCIIAVTPDAQRTMNTFLGISSLLTPADLDQGAIAAGAVLYLEGYLYDQPEAKIAFRAAAEIAHQHNRQVSLTLSDSFCVDRHRADFRALISDEIDILFGNEAELLALYETDTFEFAVTQLRQDCSVAAITRSELGSVVVTKDGVVEVAAQPVDQVIDTTGAGDLYAAGFLYGYTRGMSLHACATLGHIAAAEVISHVGPRPQIALSSLLPTR</sequence>
<evidence type="ECO:0000256" key="2">
    <source>
        <dbReference type="ARBA" id="ARBA00022679"/>
    </source>
</evidence>
<evidence type="ECO:0000256" key="3">
    <source>
        <dbReference type="ARBA" id="ARBA00022777"/>
    </source>
</evidence>
<gene>
    <name evidence="5" type="ORF">UFOPK4098_01196</name>
</gene>
<dbReference type="InterPro" id="IPR002173">
    <property type="entry name" value="Carboh/pur_kinase_PfkB_CS"/>
</dbReference>
<dbReference type="AlphaFoldDB" id="A0A6J7RD59"/>
<reference evidence="5" key="1">
    <citation type="submission" date="2020-05" db="EMBL/GenBank/DDBJ databases">
        <authorList>
            <person name="Chiriac C."/>
            <person name="Salcher M."/>
            <person name="Ghai R."/>
            <person name="Kavagutti S V."/>
        </authorList>
    </citation>
    <scope>NUCLEOTIDE SEQUENCE</scope>
</reference>
<accession>A0A6J7RD59</accession>
<keyword evidence="3" id="KW-0418">Kinase</keyword>
<evidence type="ECO:0000313" key="5">
    <source>
        <dbReference type="EMBL" id="CAB5026667.1"/>
    </source>
</evidence>
<dbReference type="PANTHER" id="PTHR43320:SF3">
    <property type="entry name" value="CARBOHYDRATE KINASE PFKB DOMAIN-CONTAINING PROTEIN"/>
    <property type="match status" value="1"/>
</dbReference>
<protein>
    <submittedName>
        <fullName evidence="5">Unannotated protein</fullName>
    </submittedName>
</protein>
<organism evidence="5">
    <name type="scientific">freshwater metagenome</name>
    <dbReference type="NCBI Taxonomy" id="449393"/>
    <lineage>
        <taxon>unclassified sequences</taxon>
        <taxon>metagenomes</taxon>
        <taxon>ecological metagenomes</taxon>
    </lineage>
</organism>
<evidence type="ECO:0000259" key="4">
    <source>
        <dbReference type="Pfam" id="PF00294"/>
    </source>
</evidence>
<dbReference type="InterPro" id="IPR029056">
    <property type="entry name" value="Ribokinase-like"/>
</dbReference>
<dbReference type="InterPro" id="IPR052700">
    <property type="entry name" value="Carb_kinase_PfkB-like"/>
</dbReference>
<proteinExistence type="inferred from homology"/>
<feature type="domain" description="Carbohydrate kinase PfkB" evidence="4">
    <location>
        <begin position="71"/>
        <end position="329"/>
    </location>
</feature>
<dbReference type="Gene3D" id="3.40.1190.20">
    <property type="match status" value="1"/>
</dbReference>
<dbReference type="PANTHER" id="PTHR43320">
    <property type="entry name" value="SUGAR KINASE"/>
    <property type="match status" value="1"/>
</dbReference>
<dbReference type="PROSITE" id="PS00584">
    <property type="entry name" value="PFKB_KINASES_2"/>
    <property type="match status" value="1"/>
</dbReference>
<comment type="similarity">
    <text evidence="1">Belongs to the carbohydrate kinase PfkB family.</text>
</comment>
<name>A0A6J7RD59_9ZZZZ</name>
<dbReference type="CDD" id="cd01168">
    <property type="entry name" value="adenosine_kinase"/>
    <property type="match status" value="1"/>
</dbReference>
<dbReference type="EMBL" id="CAFBPN010000077">
    <property type="protein sequence ID" value="CAB5026667.1"/>
    <property type="molecule type" value="Genomic_DNA"/>
</dbReference>
<dbReference type="Gene3D" id="3.30.1110.10">
    <property type="match status" value="1"/>
</dbReference>
<evidence type="ECO:0000256" key="1">
    <source>
        <dbReference type="ARBA" id="ARBA00010688"/>
    </source>
</evidence>
<dbReference type="InterPro" id="IPR011611">
    <property type="entry name" value="PfkB_dom"/>
</dbReference>
<dbReference type="Pfam" id="PF00294">
    <property type="entry name" value="PfkB"/>
    <property type="match status" value="1"/>
</dbReference>
<dbReference type="SUPFAM" id="SSF53613">
    <property type="entry name" value="Ribokinase-like"/>
    <property type="match status" value="1"/>
</dbReference>